<dbReference type="OrthoDB" id="3185623at2"/>
<proteinExistence type="predicted"/>
<dbReference type="Proteomes" id="UP000315648">
    <property type="component" value="Unassembled WGS sequence"/>
</dbReference>
<keyword evidence="3" id="KW-1185">Reference proteome</keyword>
<sequence>MSTRPYARAFSSLGAVELTLDETLALATRHQLNAVELRGLGGSLDVPAWLAKTYGTPEAFAAHARQSPIRIVALDTSLRLIGNTSADRDAFLQFIPWAEALGIPRLRIFDGGSKAGLTEADLAQALETLAWWNGLRRENGWRTDFMIETHDALITTPAIRRFLAQAPTGTSLLWDAHHTWKLGGESPVDTWKEISSSVVHIHVKDSIPVPSGNNAYTYALPGTGDFPMASLRTILEQDGYASTVSLEWERHWHPKIEPLEDALTSAASHRWW</sequence>
<dbReference type="RefSeq" id="WP_144228295.1">
    <property type="nucleotide sequence ID" value="NZ_CBCRVV010000001.1"/>
</dbReference>
<dbReference type="Gene3D" id="3.20.20.150">
    <property type="entry name" value="Divalent-metal-dependent TIM barrel enzymes"/>
    <property type="match status" value="1"/>
</dbReference>
<dbReference type="GO" id="GO:0016853">
    <property type="term" value="F:isomerase activity"/>
    <property type="evidence" value="ECO:0007669"/>
    <property type="project" value="UniProtKB-KW"/>
</dbReference>
<accession>A0A556QMU6</accession>
<evidence type="ECO:0000313" key="2">
    <source>
        <dbReference type="EMBL" id="TSJ77954.1"/>
    </source>
</evidence>
<dbReference type="EMBL" id="VMBG01000001">
    <property type="protein sequence ID" value="TSJ77954.1"/>
    <property type="molecule type" value="Genomic_DNA"/>
</dbReference>
<name>A0A556QMU6_9BACT</name>
<dbReference type="PANTHER" id="PTHR12110">
    <property type="entry name" value="HYDROXYPYRUVATE ISOMERASE"/>
    <property type="match status" value="1"/>
</dbReference>
<keyword evidence="2" id="KW-0413">Isomerase</keyword>
<gene>
    <name evidence="2" type="ORF">FPL22_01185</name>
</gene>
<organism evidence="2 3">
    <name type="scientific">Rariglobus hedericola</name>
    <dbReference type="NCBI Taxonomy" id="2597822"/>
    <lineage>
        <taxon>Bacteria</taxon>
        <taxon>Pseudomonadati</taxon>
        <taxon>Verrucomicrobiota</taxon>
        <taxon>Opitutia</taxon>
        <taxon>Opitutales</taxon>
        <taxon>Opitutaceae</taxon>
        <taxon>Rariglobus</taxon>
    </lineage>
</organism>
<feature type="domain" description="Xylose isomerase-like TIM barrel" evidence="1">
    <location>
        <begin position="26"/>
        <end position="262"/>
    </location>
</feature>
<dbReference type="Pfam" id="PF01261">
    <property type="entry name" value="AP_endonuc_2"/>
    <property type="match status" value="1"/>
</dbReference>
<dbReference type="AlphaFoldDB" id="A0A556QMU6"/>
<dbReference type="InterPro" id="IPR036237">
    <property type="entry name" value="Xyl_isomerase-like_sf"/>
</dbReference>
<dbReference type="SUPFAM" id="SSF51658">
    <property type="entry name" value="Xylose isomerase-like"/>
    <property type="match status" value="1"/>
</dbReference>
<protein>
    <submittedName>
        <fullName evidence="2">Sugar phosphate isomerase/epimerase</fullName>
    </submittedName>
</protein>
<dbReference type="InterPro" id="IPR013022">
    <property type="entry name" value="Xyl_isomerase-like_TIM-brl"/>
</dbReference>
<reference evidence="2 3" key="1">
    <citation type="submission" date="2019-07" db="EMBL/GenBank/DDBJ databases">
        <title>Description of 53C-WASEF.</title>
        <authorList>
            <person name="Pitt A."/>
            <person name="Hahn M.W."/>
        </authorList>
    </citation>
    <scope>NUCLEOTIDE SEQUENCE [LARGE SCALE GENOMIC DNA]</scope>
    <source>
        <strain evidence="2 3">53C-WASEF</strain>
    </source>
</reference>
<dbReference type="InterPro" id="IPR050312">
    <property type="entry name" value="IolE/XylAMocC-like"/>
</dbReference>
<evidence type="ECO:0000259" key="1">
    <source>
        <dbReference type="Pfam" id="PF01261"/>
    </source>
</evidence>
<evidence type="ECO:0000313" key="3">
    <source>
        <dbReference type="Proteomes" id="UP000315648"/>
    </source>
</evidence>
<comment type="caution">
    <text evidence="2">The sequence shown here is derived from an EMBL/GenBank/DDBJ whole genome shotgun (WGS) entry which is preliminary data.</text>
</comment>